<dbReference type="PRINTS" id="PR00032">
    <property type="entry name" value="HTHARAC"/>
</dbReference>
<evidence type="ECO:0000256" key="2">
    <source>
        <dbReference type="ARBA" id="ARBA00023125"/>
    </source>
</evidence>
<dbReference type="SUPFAM" id="SSF46689">
    <property type="entry name" value="Homeodomain-like"/>
    <property type="match status" value="1"/>
</dbReference>
<dbReference type="PROSITE" id="PS01124">
    <property type="entry name" value="HTH_ARAC_FAMILY_2"/>
    <property type="match status" value="1"/>
</dbReference>
<dbReference type="PROSITE" id="PS00041">
    <property type="entry name" value="HTH_ARAC_FAMILY_1"/>
    <property type="match status" value="1"/>
</dbReference>
<name>A0A2S7T937_9FLAO</name>
<dbReference type="InterPro" id="IPR009057">
    <property type="entry name" value="Homeodomain-like_sf"/>
</dbReference>
<organism evidence="5 6">
    <name type="scientific">Aureicoccus marinus</name>
    <dbReference type="NCBI Taxonomy" id="754435"/>
    <lineage>
        <taxon>Bacteria</taxon>
        <taxon>Pseudomonadati</taxon>
        <taxon>Bacteroidota</taxon>
        <taxon>Flavobacteriia</taxon>
        <taxon>Flavobacteriales</taxon>
        <taxon>Flavobacteriaceae</taxon>
        <taxon>Aureicoccus</taxon>
    </lineage>
</organism>
<dbReference type="InterPro" id="IPR018060">
    <property type="entry name" value="HTH_AraC"/>
</dbReference>
<dbReference type="Proteomes" id="UP000239366">
    <property type="component" value="Unassembled WGS sequence"/>
</dbReference>
<reference evidence="6" key="1">
    <citation type="submission" date="2016-11" db="EMBL/GenBank/DDBJ databases">
        <title>Trade-off between light-utilization and light-protection in marine flavobacteria.</title>
        <authorList>
            <person name="Kumagai Y."/>
            <person name="Yoshizawa S."/>
            <person name="Kogure K."/>
        </authorList>
    </citation>
    <scope>NUCLEOTIDE SEQUENCE [LARGE SCALE GENOMIC DNA]</scope>
    <source>
        <strain evidence="6">SG-18</strain>
    </source>
</reference>
<sequence>MSEENPVKNTAKGSFQEEILEEGFRLLRFQNPLSERITTSYPLDKNFLQLHFVLKGQVQLAFNENNYQLQLLEEHSLLLYNTQKDLPINAELWPGTWMITVVMTLKKFHSLFSDQTEQIPYLSSISKEKKYYSQEAISPSKAIILNQLMHLGVHDSVRHLYVKGKLYELLALYFNRNEEANLEQCPYLADEENVRKIRMAKDIVINRMLEPPTLESLAVEIDLPLKKLKEGFREIYGDTVFGFLLNHKLELARKHLLRGELNVHDVGLRVGYSTSSHFIAAFKKKYGVTPKKYLKAQSVK</sequence>
<dbReference type="GO" id="GO:0003700">
    <property type="term" value="F:DNA-binding transcription factor activity"/>
    <property type="evidence" value="ECO:0007669"/>
    <property type="project" value="InterPro"/>
</dbReference>
<keyword evidence="6" id="KW-1185">Reference proteome</keyword>
<evidence type="ECO:0000256" key="1">
    <source>
        <dbReference type="ARBA" id="ARBA00023015"/>
    </source>
</evidence>
<dbReference type="SMART" id="SM00342">
    <property type="entry name" value="HTH_ARAC"/>
    <property type="match status" value="1"/>
</dbReference>
<dbReference type="OrthoDB" id="799767at2"/>
<dbReference type="InterPro" id="IPR018062">
    <property type="entry name" value="HTH_AraC-typ_CS"/>
</dbReference>
<protein>
    <submittedName>
        <fullName evidence="5">AraC family transcriptional regulator</fullName>
    </submittedName>
</protein>
<evidence type="ECO:0000259" key="4">
    <source>
        <dbReference type="PROSITE" id="PS01124"/>
    </source>
</evidence>
<dbReference type="Gene3D" id="1.10.10.60">
    <property type="entry name" value="Homeodomain-like"/>
    <property type="match status" value="1"/>
</dbReference>
<keyword evidence="2" id="KW-0238">DNA-binding</keyword>
<dbReference type="InterPro" id="IPR053142">
    <property type="entry name" value="PchR_regulatory_protein"/>
</dbReference>
<dbReference type="PANTHER" id="PTHR47893:SF1">
    <property type="entry name" value="REGULATORY PROTEIN PCHR"/>
    <property type="match status" value="1"/>
</dbReference>
<dbReference type="GO" id="GO:0043565">
    <property type="term" value="F:sequence-specific DNA binding"/>
    <property type="evidence" value="ECO:0007669"/>
    <property type="project" value="InterPro"/>
</dbReference>
<comment type="caution">
    <text evidence="5">The sequence shown here is derived from an EMBL/GenBank/DDBJ whole genome shotgun (WGS) entry which is preliminary data.</text>
</comment>
<dbReference type="InterPro" id="IPR020449">
    <property type="entry name" value="Tscrpt_reg_AraC-type_HTH"/>
</dbReference>
<evidence type="ECO:0000313" key="5">
    <source>
        <dbReference type="EMBL" id="PQJ16164.1"/>
    </source>
</evidence>
<dbReference type="AlphaFoldDB" id="A0A2S7T937"/>
<evidence type="ECO:0000313" key="6">
    <source>
        <dbReference type="Proteomes" id="UP000239366"/>
    </source>
</evidence>
<accession>A0A2S7T937</accession>
<dbReference type="RefSeq" id="WP_105001838.1">
    <property type="nucleotide sequence ID" value="NZ_MQVX01000001.1"/>
</dbReference>
<proteinExistence type="predicted"/>
<feature type="domain" description="HTH araC/xylS-type" evidence="4">
    <location>
        <begin position="198"/>
        <end position="296"/>
    </location>
</feature>
<keyword evidence="1" id="KW-0805">Transcription regulation</keyword>
<dbReference type="Pfam" id="PF12833">
    <property type="entry name" value="HTH_18"/>
    <property type="match status" value="1"/>
</dbReference>
<evidence type="ECO:0000256" key="3">
    <source>
        <dbReference type="ARBA" id="ARBA00023163"/>
    </source>
</evidence>
<gene>
    <name evidence="5" type="ORF">BST99_10885</name>
</gene>
<dbReference type="EMBL" id="MQVX01000001">
    <property type="protein sequence ID" value="PQJ16164.1"/>
    <property type="molecule type" value="Genomic_DNA"/>
</dbReference>
<dbReference type="PANTHER" id="PTHR47893">
    <property type="entry name" value="REGULATORY PROTEIN PCHR"/>
    <property type="match status" value="1"/>
</dbReference>
<keyword evidence="3" id="KW-0804">Transcription</keyword>